<dbReference type="InterPro" id="IPR058532">
    <property type="entry name" value="YjbR/MT2646/Rv2570-like"/>
</dbReference>
<dbReference type="SUPFAM" id="SSF142906">
    <property type="entry name" value="YjbR-like"/>
    <property type="match status" value="1"/>
</dbReference>
<dbReference type="RefSeq" id="WP_187246003.1">
    <property type="nucleotide sequence ID" value="NZ_BAAAOK010000001.1"/>
</dbReference>
<accession>A0ABR7LVZ6</accession>
<sequence length="137" mass="15058">MTEPADAPPDIVTRLRSVCLGLPEAYEEPAWVGTRWRIRKRTFAHVLVIDSGRPPSYARAAAADGPITVLTFRSSGAERNALRSAGHPYFLLPWGADVVGMVLDTGVDWDEVAELLTESYCVLAPRKLVALVERPDE</sequence>
<evidence type="ECO:0000313" key="1">
    <source>
        <dbReference type="EMBL" id="MBC6468966.1"/>
    </source>
</evidence>
<dbReference type="Pfam" id="PF04237">
    <property type="entry name" value="YjbR"/>
    <property type="match status" value="1"/>
</dbReference>
<dbReference type="Gene3D" id="3.90.1150.30">
    <property type="match status" value="1"/>
</dbReference>
<protein>
    <submittedName>
        <fullName evidence="1">MmcQ/YjbR family DNA-binding protein</fullName>
    </submittedName>
</protein>
<comment type="caution">
    <text evidence="1">The sequence shown here is derived from an EMBL/GenBank/DDBJ whole genome shotgun (WGS) entry which is preliminary data.</text>
</comment>
<gene>
    <name evidence="1" type="ORF">HKK74_26235</name>
</gene>
<dbReference type="InterPro" id="IPR038056">
    <property type="entry name" value="YjbR-like_sf"/>
</dbReference>
<evidence type="ECO:0000313" key="2">
    <source>
        <dbReference type="Proteomes" id="UP000805614"/>
    </source>
</evidence>
<dbReference type="Proteomes" id="UP000805614">
    <property type="component" value="Unassembled WGS sequence"/>
</dbReference>
<dbReference type="GO" id="GO:0003677">
    <property type="term" value="F:DNA binding"/>
    <property type="evidence" value="ECO:0007669"/>
    <property type="project" value="UniProtKB-KW"/>
</dbReference>
<keyword evidence="2" id="KW-1185">Reference proteome</keyword>
<name>A0ABR7LVZ6_9ACTN</name>
<reference evidence="1 2" key="1">
    <citation type="submission" date="2020-06" db="EMBL/GenBank/DDBJ databases">
        <title>Actinomadura xiongansis sp. nov., isolated from soil of Baiyangdian.</title>
        <authorList>
            <person name="Zhang X."/>
        </authorList>
    </citation>
    <scope>NUCLEOTIDE SEQUENCE [LARGE SCALE GENOMIC DNA]</scope>
    <source>
        <strain evidence="1 2">HBUM206468</strain>
    </source>
</reference>
<keyword evidence="1" id="KW-0238">DNA-binding</keyword>
<proteinExistence type="predicted"/>
<dbReference type="EMBL" id="JABVEC010000022">
    <property type="protein sequence ID" value="MBC6468966.1"/>
    <property type="molecule type" value="Genomic_DNA"/>
</dbReference>
<organism evidence="1 2">
    <name type="scientific">Actinomadura alba</name>
    <dbReference type="NCBI Taxonomy" id="406431"/>
    <lineage>
        <taxon>Bacteria</taxon>
        <taxon>Bacillati</taxon>
        <taxon>Actinomycetota</taxon>
        <taxon>Actinomycetes</taxon>
        <taxon>Streptosporangiales</taxon>
        <taxon>Thermomonosporaceae</taxon>
        <taxon>Actinomadura</taxon>
    </lineage>
</organism>